<keyword evidence="1" id="KW-0805">Transcription regulation</keyword>
<evidence type="ECO:0000256" key="3">
    <source>
        <dbReference type="ARBA" id="ARBA00023163"/>
    </source>
</evidence>
<dbReference type="PROSITE" id="PS50995">
    <property type="entry name" value="HTH_MARR_2"/>
    <property type="match status" value="1"/>
</dbReference>
<dbReference type="PANTHER" id="PTHR42756">
    <property type="entry name" value="TRANSCRIPTIONAL REGULATOR, MARR"/>
    <property type="match status" value="1"/>
</dbReference>
<dbReference type="SUPFAM" id="SSF46785">
    <property type="entry name" value="Winged helix' DNA-binding domain"/>
    <property type="match status" value="1"/>
</dbReference>
<evidence type="ECO:0000256" key="1">
    <source>
        <dbReference type="ARBA" id="ARBA00023015"/>
    </source>
</evidence>
<dbReference type="InterPro" id="IPR011991">
    <property type="entry name" value="ArsR-like_HTH"/>
</dbReference>
<feature type="domain" description="HTH marR-type" evidence="4">
    <location>
        <begin position="1"/>
        <end position="145"/>
    </location>
</feature>
<gene>
    <name evidence="5" type="ORF">HNQ37_000961</name>
</gene>
<keyword evidence="3" id="KW-0804">Transcription</keyword>
<dbReference type="AlphaFoldDB" id="A0A841C936"/>
<dbReference type="InterPro" id="IPR023187">
    <property type="entry name" value="Tscrpt_reg_MarR-type_CS"/>
</dbReference>
<dbReference type="InterPro" id="IPR000835">
    <property type="entry name" value="HTH_MarR-typ"/>
</dbReference>
<dbReference type="GO" id="GO:0003700">
    <property type="term" value="F:DNA-binding transcription factor activity"/>
    <property type="evidence" value="ECO:0007669"/>
    <property type="project" value="InterPro"/>
</dbReference>
<evidence type="ECO:0000313" key="5">
    <source>
        <dbReference type="EMBL" id="MBB5888071.1"/>
    </source>
</evidence>
<dbReference type="EMBL" id="JACHHV010000013">
    <property type="protein sequence ID" value="MBB5888071.1"/>
    <property type="molecule type" value="Genomic_DNA"/>
</dbReference>
<dbReference type="Proteomes" id="UP000562464">
    <property type="component" value="Unassembled WGS sequence"/>
</dbReference>
<evidence type="ECO:0000256" key="2">
    <source>
        <dbReference type="ARBA" id="ARBA00023125"/>
    </source>
</evidence>
<dbReference type="Gene3D" id="1.10.10.10">
    <property type="entry name" value="Winged helix-like DNA-binding domain superfamily/Winged helix DNA-binding domain"/>
    <property type="match status" value="1"/>
</dbReference>
<reference evidence="5 6" key="1">
    <citation type="submission" date="2020-08" db="EMBL/GenBank/DDBJ databases">
        <title>Genomic Encyclopedia of Type Strains, Phase IV (KMG-IV): sequencing the most valuable type-strain genomes for metagenomic binning, comparative biology and taxonomic classification.</title>
        <authorList>
            <person name="Goeker M."/>
        </authorList>
    </citation>
    <scope>NUCLEOTIDE SEQUENCE [LARGE SCALE GENOMIC DNA]</scope>
    <source>
        <strain evidence="5 6">DSM 14925</strain>
    </source>
</reference>
<keyword evidence="2 5" id="KW-0238">DNA-binding</keyword>
<dbReference type="PRINTS" id="PR00598">
    <property type="entry name" value="HTHMARR"/>
</dbReference>
<dbReference type="InterPro" id="IPR036390">
    <property type="entry name" value="WH_DNA-bd_sf"/>
</dbReference>
<dbReference type="RefSeq" id="WP_183539781.1">
    <property type="nucleotide sequence ID" value="NZ_DASWOY010000029.1"/>
</dbReference>
<organism evidence="5 6">
    <name type="scientific">Lactovum miscens</name>
    <dbReference type="NCBI Taxonomy" id="190387"/>
    <lineage>
        <taxon>Bacteria</taxon>
        <taxon>Bacillati</taxon>
        <taxon>Bacillota</taxon>
        <taxon>Bacilli</taxon>
        <taxon>Lactobacillales</taxon>
        <taxon>Streptococcaceae</taxon>
        <taxon>Lactovum</taxon>
    </lineage>
</organism>
<dbReference type="InterPro" id="IPR036388">
    <property type="entry name" value="WH-like_DNA-bd_sf"/>
</dbReference>
<dbReference type="PANTHER" id="PTHR42756:SF1">
    <property type="entry name" value="TRANSCRIPTIONAL REPRESSOR OF EMRAB OPERON"/>
    <property type="match status" value="1"/>
</dbReference>
<accession>A0A841C936</accession>
<evidence type="ECO:0000259" key="4">
    <source>
        <dbReference type="PROSITE" id="PS50995"/>
    </source>
</evidence>
<sequence length="145" mass="16412">MINQIFESLIAIVDFFNDPEQDEILLTKAGAAYDKNRLPIIVRVGRQNSLNVGELAKQLGKNHSSVSRQVDKLEAKGLLFSLTDSSDKRVHRVSLTPIGQALYQEINEARFELFDELFKGLKQEDITKLAESLEQLKNLLSKVKK</sequence>
<dbReference type="PROSITE" id="PS01117">
    <property type="entry name" value="HTH_MARR_1"/>
    <property type="match status" value="1"/>
</dbReference>
<comment type="caution">
    <text evidence="5">The sequence shown here is derived from an EMBL/GenBank/DDBJ whole genome shotgun (WGS) entry which is preliminary data.</text>
</comment>
<dbReference type="GO" id="GO:0003677">
    <property type="term" value="F:DNA binding"/>
    <property type="evidence" value="ECO:0007669"/>
    <property type="project" value="UniProtKB-KW"/>
</dbReference>
<proteinExistence type="predicted"/>
<name>A0A841C936_9LACT</name>
<dbReference type="Pfam" id="PF01047">
    <property type="entry name" value="MarR"/>
    <property type="match status" value="1"/>
</dbReference>
<keyword evidence="6" id="KW-1185">Reference proteome</keyword>
<dbReference type="CDD" id="cd00090">
    <property type="entry name" value="HTH_ARSR"/>
    <property type="match status" value="1"/>
</dbReference>
<dbReference type="SMART" id="SM00347">
    <property type="entry name" value="HTH_MARR"/>
    <property type="match status" value="1"/>
</dbReference>
<protein>
    <submittedName>
        <fullName evidence="5">DNA-binding MarR family transcriptional regulator</fullName>
    </submittedName>
</protein>
<evidence type="ECO:0000313" key="6">
    <source>
        <dbReference type="Proteomes" id="UP000562464"/>
    </source>
</evidence>